<dbReference type="InterPro" id="IPR029044">
    <property type="entry name" value="Nucleotide-diphossugar_trans"/>
</dbReference>
<dbReference type="Proteomes" id="UP001642540">
    <property type="component" value="Unassembled WGS sequence"/>
</dbReference>
<dbReference type="Gene3D" id="3.90.550.10">
    <property type="entry name" value="Spore Coat Polysaccharide Biosynthesis Protein SpsA, Chain A"/>
    <property type="match status" value="1"/>
</dbReference>
<evidence type="ECO:0000313" key="2">
    <source>
        <dbReference type="Proteomes" id="UP001642540"/>
    </source>
</evidence>
<dbReference type="EMBL" id="CAXLJM020000158">
    <property type="protein sequence ID" value="CAL8143508.1"/>
    <property type="molecule type" value="Genomic_DNA"/>
</dbReference>
<dbReference type="SUPFAM" id="SSF53448">
    <property type="entry name" value="Nucleotide-diphospho-sugar transferases"/>
    <property type="match status" value="1"/>
</dbReference>
<name>A0ABP1S4L6_9HEXA</name>
<protein>
    <submittedName>
        <fullName evidence="1">Uncharacterized protein</fullName>
    </submittedName>
</protein>
<evidence type="ECO:0000313" key="1">
    <source>
        <dbReference type="EMBL" id="CAL8143508.1"/>
    </source>
</evidence>
<organism evidence="1 2">
    <name type="scientific">Orchesella dallaii</name>
    <dbReference type="NCBI Taxonomy" id="48710"/>
    <lineage>
        <taxon>Eukaryota</taxon>
        <taxon>Metazoa</taxon>
        <taxon>Ecdysozoa</taxon>
        <taxon>Arthropoda</taxon>
        <taxon>Hexapoda</taxon>
        <taxon>Collembola</taxon>
        <taxon>Entomobryomorpha</taxon>
        <taxon>Entomobryoidea</taxon>
        <taxon>Orchesellidae</taxon>
        <taxon>Orchesellinae</taxon>
        <taxon>Orchesella</taxon>
    </lineage>
</organism>
<reference evidence="1 2" key="1">
    <citation type="submission" date="2024-08" db="EMBL/GenBank/DDBJ databases">
        <authorList>
            <person name="Cucini C."/>
            <person name="Frati F."/>
        </authorList>
    </citation>
    <scope>NUCLEOTIDE SEQUENCE [LARGE SCALE GENOMIC DNA]</scope>
</reference>
<accession>A0ABP1S4L6</accession>
<comment type="caution">
    <text evidence="1">The sequence shown here is derived from an EMBL/GenBank/DDBJ whole genome shotgun (WGS) entry which is preliminary data.</text>
</comment>
<gene>
    <name evidence="1" type="ORF">ODALV1_LOCUS29642</name>
</gene>
<keyword evidence="2" id="KW-1185">Reference proteome</keyword>
<sequence length="184" mass="20634">MAGDPKSGVWLTFALTKADVEQALTLCFSLKRVLTFRKIGVIVSKKLSTPLIMSLHQSFDYLFYLEEGRNMVELKEIDFVKLFPLTIKAFELCVFLSPNMLAVNNSDRIFDDCRNLSFPGYLLPEATGLDIFVLRPSLKVFENLTKGLLETSGMVDSEGMEIALPTKCPTVVRDDSTRHFVNAG</sequence>
<proteinExistence type="predicted"/>